<evidence type="ECO:0000256" key="3">
    <source>
        <dbReference type="ARBA" id="ARBA00022989"/>
    </source>
</evidence>
<reference evidence="6 7" key="1">
    <citation type="submission" date="2023-09" db="EMBL/GenBank/DDBJ databases">
        <authorList>
            <person name="Rey-Velasco X."/>
        </authorList>
    </citation>
    <scope>NUCLEOTIDE SEQUENCE [LARGE SCALE GENOMIC DNA]</scope>
    <source>
        <strain evidence="6 7">W409</strain>
    </source>
</reference>
<evidence type="ECO:0000256" key="5">
    <source>
        <dbReference type="SAM" id="Phobius"/>
    </source>
</evidence>
<evidence type="ECO:0000313" key="6">
    <source>
        <dbReference type="EMBL" id="MDT0583394.1"/>
    </source>
</evidence>
<comment type="subcellular location">
    <subcellularLocation>
        <location evidence="1">Membrane</location>
    </subcellularLocation>
</comment>
<keyword evidence="7" id="KW-1185">Reference proteome</keyword>
<feature type="transmembrane region" description="Helical" evidence="5">
    <location>
        <begin position="84"/>
        <end position="105"/>
    </location>
</feature>
<keyword evidence="4 5" id="KW-0472">Membrane</keyword>
<dbReference type="SUPFAM" id="SSF161084">
    <property type="entry name" value="MAPEG domain-like"/>
    <property type="match status" value="1"/>
</dbReference>
<gene>
    <name evidence="6" type="ORF">RM544_12660</name>
</gene>
<sequence>MTKLPQSIYIAFYLYLIMVLVQWGVATFSKAKQPNAVPGKVDQDLSHDSFVFRAHRTFQNTLENSLLFVATVLFGIAIGQQGLWFGVLVWVYVIARIIHMALYYAIATEKNPSPRSYFFMLGLLANVALLGLLAYSLFI</sequence>
<keyword evidence="3 5" id="KW-1133">Transmembrane helix</keyword>
<evidence type="ECO:0000313" key="7">
    <source>
        <dbReference type="Proteomes" id="UP001249020"/>
    </source>
</evidence>
<dbReference type="Gene3D" id="1.20.120.550">
    <property type="entry name" value="Membrane associated eicosanoid/glutathione metabolism-like domain"/>
    <property type="match status" value="1"/>
</dbReference>
<dbReference type="GO" id="GO:0016020">
    <property type="term" value="C:membrane"/>
    <property type="evidence" value="ECO:0007669"/>
    <property type="project" value="UniProtKB-SubCell"/>
</dbReference>
<dbReference type="PANTHER" id="PTHR35371:SF1">
    <property type="entry name" value="BLR7753 PROTEIN"/>
    <property type="match status" value="1"/>
</dbReference>
<feature type="transmembrane region" description="Helical" evidence="5">
    <location>
        <begin position="6"/>
        <end position="25"/>
    </location>
</feature>
<dbReference type="AlphaFoldDB" id="A0AAW8R4P8"/>
<dbReference type="EMBL" id="JAVRIE010000005">
    <property type="protein sequence ID" value="MDT0583394.1"/>
    <property type="molecule type" value="Genomic_DNA"/>
</dbReference>
<dbReference type="Proteomes" id="UP001249020">
    <property type="component" value="Unassembled WGS sequence"/>
</dbReference>
<name>A0AAW8R4P8_9ALTE</name>
<feature type="transmembrane region" description="Helical" evidence="5">
    <location>
        <begin position="117"/>
        <end position="138"/>
    </location>
</feature>
<keyword evidence="2 5" id="KW-0812">Transmembrane</keyword>
<dbReference type="Pfam" id="PF01124">
    <property type="entry name" value="MAPEG"/>
    <property type="match status" value="1"/>
</dbReference>
<dbReference type="RefSeq" id="WP_311362168.1">
    <property type="nucleotide sequence ID" value="NZ_JAVRIE010000005.1"/>
</dbReference>
<evidence type="ECO:0000256" key="4">
    <source>
        <dbReference type="ARBA" id="ARBA00023136"/>
    </source>
</evidence>
<protein>
    <submittedName>
        <fullName evidence="6">MAPEG family protein</fullName>
    </submittedName>
</protein>
<feature type="transmembrane region" description="Helical" evidence="5">
    <location>
        <begin position="61"/>
        <end position="78"/>
    </location>
</feature>
<proteinExistence type="predicted"/>
<evidence type="ECO:0000256" key="1">
    <source>
        <dbReference type="ARBA" id="ARBA00004370"/>
    </source>
</evidence>
<organism evidence="6 7">
    <name type="scientific">Brumicola blandensis</name>
    <dbReference type="NCBI Taxonomy" id="3075611"/>
    <lineage>
        <taxon>Bacteria</taxon>
        <taxon>Pseudomonadati</taxon>
        <taxon>Pseudomonadota</taxon>
        <taxon>Gammaproteobacteria</taxon>
        <taxon>Alteromonadales</taxon>
        <taxon>Alteromonadaceae</taxon>
        <taxon>Brumicola</taxon>
    </lineage>
</organism>
<dbReference type="InterPro" id="IPR001129">
    <property type="entry name" value="Membr-assoc_MAPEG"/>
</dbReference>
<evidence type="ECO:0000256" key="2">
    <source>
        <dbReference type="ARBA" id="ARBA00022692"/>
    </source>
</evidence>
<dbReference type="PANTHER" id="PTHR35371">
    <property type="entry name" value="INNER MEMBRANE PROTEIN"/>
    <property type="match status" value="1"/>
</dbReference>
<accession>A0AAW8R4P8</accession>
<comment type="caution">
    <text evidence="6">The sequence shown here is derived from an EMBL/GenBank/DDBJ whole genome shotgun (WGS) entry which is preliminary data.</text>
</comment>
<dbReference type="InterPro" id="IPR023352">
    <property type="entry name" value="MAPEG-like_dom_sf"/>
</dbReference>